<keyword evidence="4" id="KW-1185">Reference proteome</keyword>
<organism evidence="3 4">
    <name type="scientific">Lactuca virosa</name>
    <dbReference type="NCBI Taxonomy" id="75947"/>
    <lineage>
        <taxon>Eukaryota</taxon>
        <taxon>Viridiplantae</taxon>
        <taxon>Streptophyta</taxon>
        <taxon>Embryophyta</taxon>
        <taxon>Tracheophyta</taxon>
        <taxon>Spermatophyta</taxon>
        <taxon>Magnoliopsida</taxon>
        <taxon>eudicotyledons</taxon>
        <taxon>Gunneridae</taxon>
        <taxon>Pentapetalae</taxon>
        <taxon>asterids</taxon>
        <taxon>campanulids</taxon>
        <taxon>Asterales</taxon>
        <taxon>Asteraceae</taxon>
        <taxon>Cichorioideae</taxon>
        <taxon>Cichorieae</taxon>
        <taxon>Lactucinae</taxon>
        <taxon>Lactuca</taxon>
    </lineage>
</organism>
<dbReference type="Proteomes" id="UP001157418">
    <property type="component" value="Unassembled WGS sequence"/>
</dbReference>
<keyword evidence="2" id="KW-0472">Membrane</keyword>
<dbReference type="PANTHER" id="PTHR46108">
    <property type="entry name" value="BLUE CHEESE"/>
    <property type="match status" value="1"/>
</dbReference>
<dbReference type="InterPro" id="IPR051944">
    <property type="entry name" value="BEACH_domain_protein"/>
</dbReference>
<dbReference type="PANTHER" id="PTHR46108:SF4">
    <property type="entry name" value="BLUE CHEESE"/>
    <property type="match status" value="1"/>
</dbReference>
<keyword evidence="2" id="KW-0812">Transmembrane</keyword>
<accession>A0AAU9M4P4</accession>
<evidence type="ECO:0000313" key="3">
    <source>
        <dbReference type="EMBL" id="CAH1421735.1"/>
    </source>
</evidence>
<gene>
    <name evidence="3" type="ORF">LVIROSA_LOCUS9119</name>
</gene>
<keyword evidence="2" id="KW-1133">Transmembrane helix</keyword>
<feature type="transmembrane region" description="Helical" evidence="2">
    <location>
        <begin position="31"/>
        <end position="49"/>
    </location>
</feature>
<evidence type="ECO:0000256" key="1">
    <source>
        <dbReference type="ARBA" id="ARBA00022574"/>
    </source>
</evidence>
<keyword evidence="1" id="KW-0853">WD repeat</keyword>
<dbReference type="AlphaFoldDB" id="A0AAU9M4P4"/>
<reference evidence="3 4" key="1">
    <citation type="submission" date="2022-01" db="EMBL/GenBank/DDBJ databases">
        <authorList>
            <person name="Xiong W."/>
            <person name="Schranz E."/>
        </authorList>
    </citation>
    <scope>NUCLEOTIDE SEQUENCE [LARGE SCALE GENOMIC DNA]</scope>
</reference>
<sequence>MSLCLQDGIQPGSNLLQGVEFLVSGPIDKQSILDSGILCCLIYILNALLGHNGRNTRQKVTSIEEEPEAMDSPGPYRRLVVEGSVVHIMKALASHPATAQSLIEDKSLQLLFEMVANGSLILFSRYKEGLVPLHSIQLHRHAMQILGLLMANDNGSTTKYIRRHQLIKVLLIGVRDFKPEIGDPAYTMGIVDLLLECIELSYRPEAGDIRMREDVRNAHGYQYLVQFSINYVVILHFIPSLLAAFVVEVDVKVEEPGKDNVHNNTFCTLMFQM</sequence>
<protein>
    <submittedName>
        <fullName evidence="3">Uncharacterized protein</fullName>
    </submittedName>
</protein>
<dbReference type="EMBL" id="CAKMRJ010001112">
    <property type="protein sequence ID" value="CAH1421735.1"/>
    <property type="molecule type" value="Genomic_DNA"/>
</dbReference>
<name>A0AAU9M4P4_9ASTR</name>
<proteinExistence type="predicted"/>
<evidence type="ECO:0000256" key="2">
    <source>
        <dbReference type="SAM" id="Phobius"/>
    </source>
</evidence>
<comment type="caution">
    <text evidence="3">The sequence shown here is derived from an EMBL/GenBank/DDBJ whole genome shotgun (WGS) entry which is preliminary data.</text>
</comment>
<feature type="transmembrane region" description="Helical" evidence="2">
    <location>
        <begin position="220"/>
        <end position="247"/>
    </location>
</feature>
<evidence type="ECO:0000313" key="4">
    <source>
        <dbReference type="Proteomes" id="UP001157418"/>
    </source>
</evidence>